<dbReference type="AlphaFoldDB" id="A0A3S4YZA8"/>
<keyword evidence="3" id="KW-1185">Reference proteome</keyword>
<feature type="transmembrane region" description="Helical" evidence="1">
    <location>
        <begin position="66"/>
        <end position="87"/>
    </location>
</feature>
<proteinExistence type="predicted"/>
<name>A0A3S4YZA8_9ACTO</name>
<feature type="transmembrane region" description="Helical" evidence="1">
    <location>
        <begin position="290"/>
        <end position="310"/>
    </location>
</feature>
<feature type="transmembrane region" description="Helical" evidence="1">
    <location>
        <begin position="345"/>
        <end position="364"/>
    </location>
</feature>
<keyword evidence="1" id="KW-1133">Transmembrane helix</keyword>
<dbReference type="Proteomes" id="UP000269542">
    <property type="component" value="Chromosome"/>
</dbReference>
<protein>
    <submittedName>
        <fullName evidence="2">Uncharacterized protein</fullName>
    </submittedName>
</protein>
<keyword evidence="1" id="KW-0472">Membrane</keyword>
<gene>
    <name evidence="2" type="ORF">NCTC13354_01800</name>
</gene>
<feature type="transmembrane region" description="Helical" evidence="1">
    <location>
        <begin position="131"/>
        <end position="149"/>
    </location>
</feature>
<evidence type="ECO:0000313" key="2">
    <source>
        <dbReference type="EMBL" id="VEI14068.1"/>
    </source>
</evidence>
<dbReference type="EMBL" id="LR134476">
    <property type="protein sequence ID" value="VEI14068.1"/>
    <property type="molecule type" value="Genomic_DNA"/>
</dbReference>
<evidence type="ECO:0000256" key="1">
    <source>
        <dbReference type="SAM" id="Phobius"/>
    </source>
</evidence>
<dbReference type="RefSeq" id="WP_126417106.1">
    <property type="nucleotide sequence ID" value="NZ_LR134476.1"/>
</dbReference>
<accession>A0A3S4YZA8</accession>
<dbReference type="OrthoDB" id="4430533at2"/>
<keyword evidence="1" id="KW-0812">Transmembrane</keyword>
<dbReference type="KEGG" id="tbw:NCTC13354_01800"/>
<feature type="transmembrane region" description="Helical" evidence="1">
    <location>
        <begin position="249"/>
        <end position="270"/>
    </location>
</feature>
<feature type="transmembrane region" description="Helical" evidence="1">
    <location>
        <begin position="20"/>
        <end position="46"/>
    </location>
</feature>
<organism evidence="2 3">
    <name type="scientific">Trueperella bialowiezensis</name>
    <dbReference type="NCBI Taxonomy" id="312285"/>
    <lineage>
        <taxon>Bacteria</taxon>
        <taxon>Bacillati</taxon>
        <taxon>Actinomycetota</taxon>
        <taxon>Actinomycetes</taxon>
        <taxon>Actinomycetales</taxon>
        <taxon>Actinomycetaceae</taxon>
        <taxon>Trueperella</taxon>
    </lineage>
</organism>
<feature type="transmembrane region" description="Helical" evidence="1">
    <location>
        <begin position="184"/>
        <end position="202"/>
    </location>
</feature>
<evidence type="ECO:0000313" key="3">
    <source>
        <dbReference type="Proteomes" id="UP000269542"/>
    </source>
</evidence>
<reference evidence="2 3" key="1">
    <citation type="submission" date="2018-12" db="EMBL/GenBank/DDBJ databases">
        <authorList>
            <consortium name="Pathogen Informatics"/>
        </authorList>
    </citation>
    <scope>NUCLEOTIDE SEQUENCE [LARGE SCALE GENOMIC DNA]</scope>
    <source>
        <strain evidence="2 3">NCTC13354</strain>
    </source>
</reference>
<sequence>MAEIDKHRDASSHHSLASALMRVLIIFVVVTFWSLMLSIAYAYRMIPTGLFGWIRLPAGISPFEKLNLGIADVVAYVALFVAILIAATVQQNSTIASAESIVDNRPTNAAEAKQQQKALAVYSSQAEMSTLVSFGAAFGVLMLACLFGLQEMALTGAADAAVDQHGVGWNGFIKSLHALAHPRVAFLFFVSLLLFMTTYASMPSWKSTGLFRRQVEDNAWAAKERLRLIAEEHDLDNVKPIKNPVGATAAAALGYLGYVVLFTVALNGLLVLLASGDGFHSLLASENLKFLALLSLVAITVSTTVGNLMLRMMHLQGQTTTLISVSLIASLATAIYIVHAEGAMWSLALVIAILAYACLWAALYKNAGKILDEKNPATWEFLVNPPKFIVMRRYERIRASAATLA</sequence>
<feature type="transmembrane region" description="Helical" evidence="1">
    <location>
        <begin position="322"/>
        <end position="339"/>
    </location>
</feature>